<reference evidence="1 2" key="2">
    <citation type="journal article" date="2004" name="Nature">
        <title>Finishing the euchromatic sequence of the human genome.</title>
        <authorList>
            <consortium name="International Human Genome Sequencing Consortium"/>
        </authorList>
    </citation>
    <scope>NUCLEOTIDE SEQUENCE [LARGE SCALE GENOMIC DNA]</scope>
</reference>
<reference evidence="1" key="5">
    <citation type="submission" date="2025-09" db="UniProtKB">
        <authorList>
            <consortium name="Ensembl"/>
        </authorList>
    </citation>
    <scope>IDENTIFICATION</scope>
</reference>
<evidence type="ECO:0000313" key="2">
    <source>
        <dbReference type="Proteomes" id="UP000005640"/>
    </source>
</evidence>
<evidence type="ECO:0007829" key="3">
    <source>
        <dbReference type="PeptideAtlas" id="A0AA34QW00"/>
    </source>
</evidence>
<organism evidence="1 2">
    <name type="scientific">Homo sapiens</name>
    <name type="common">Human</name>
    <dbReference type="NCBI Taxonomy" id="9606"/>
    <lineage>
        <taxon>Eukaryota</taxon>
        <taxon>Metazoa</taxon>
        <taxon>Chordata</taxon>
        <taxon>Craniata</taxon>
        <taxon>Vertebrata</taxon>
        <taxon>Euteleostomi</taxon>
        <taxon>Mammalia</taxon>
        <taxon>Eutheria</taxon>
        <taxon>Euarchontoglires</taxon>
        <taxon>Primates</taxon>
        <taxon>Haplorrhini</taxon>
        <taxon>Catarrhini</taxon>
        <taxon>Hominidae</taxon>
        <taxon>Homo</taxon>
    </lineage>
</organism>
<proteinExistence type="evidence at protein level"/>
<protein>
    <submittedName>
        <fullName evidence="1">Uncharacterized protein</fullName>
    </submittedName>
</protein>
<dbReference type="Proteomes" id="UP000005640">
    <property type="component" value="Chromosome 1"/>
</dbReference>
<dbReference type="EMBL" id="AL136115">
    <property type="status" value="NOT_ANNOTATED_CDS"/>
    <property type="molecule type" value="Genomic_DNA"/>
</dbReference>
<name>A0AA34QW00_HUMAN</name>
<dbReference type="GeneCards" id="LOC128031832"/>
<dbReference type="Ensembl" id="ENST00000710329.1">
    <property type="protein sequence ID" value="ENSP00000518209.1"/>
    <property type="gene ID" value="ENSG00000288678.2"/>
</dbReference>
<keyword evidence="3" id="KW-1267">Proteomics identification</keyword>
<gene>
    <name evidence="1" type="primary">LOC128031832</name>
</gene>
<sequence length="39" mass="4487">MPSPQLASVFRWNIRCTFMAILSVRADFCQAQHSIFADK</sequence>
<dbReference type="GeneTree" id="ENSGT01090000263471"/>
<dbReference type="SMR" id="A0AA34QW00"/>
<keyword evidence="2" id="KW-1185">Reference proteome</keyword>
<evidence type="ECO:0000313" key="1">
    <source>
        <dbReference type="Ensembl" id="ENSP00000518209.1"/>
    </source>
</evidence>
<accession>A0AA34QW00</accession>
<dbReference type="PeptideAtlas" id="A0AA34QW00"/>
<reference evidence="1 2" key="3">
    <citation type="journal article" date="2006" name="Nature">
        <title>The DNA sequence and biological annotation of human chromosome 1.</title>
        <authorList>
            <person name="Gregory S.G."/>
            <person name="Barlow K.F."/>
            <person name="McLay K.E."/>
            <person name="Kaul R."/>
            <person name="Swarbreck D."/>
            <person name="Dunham A."/>
            <person name="Scott C.E."/>
            <person name="Howe K.L."/>
            <person name="Woodfine K."/>
            <person name="Spencer C.C."/>
            <person name="Jones M.C."/>
            <person name="Gillson C."/>
            <person name="Searle S."/>
            <person name="Zhou Y."/>
            <person name="Kokocinski F."/>
            <person name="McDonald L."/>
            <person name="Evans R."/>
            <person name="Phillips K."/>
            <person name="Atkinson A."/>
            <person name="Cooper R."/>
            <person name="Jones C."/>
            <person name="Hall R.E."/>
            <person name="Andrews T.D."/>
            <person name="Lloyd C."/>
            <person name="Ainscough R."/>
            <person name="Almeida J.P."/>
            <person name="Ambrose K.D."/>
            <person name="Anderson F."/>
            <person name="Andrew R.W."/>
            <person name="Ashwell R.I."/>
            <person name="Aubin K."/>
            <person name="Babbage A.K."/>
            <person name="Bagguley C.L."/>
            <person name="Bailey J."/>
            <person name="Beasley H."/>
            <person name="Bethel G."/>
            <person name="Bird C.P."/>
            <person name="Bray-Allen S."/>
            <person name="Brown J.Y."/>
            <person name="Brown A.J."/>
            <person name="Buckley D."/>
            <person name="Burton J."/>
            <person name="Bye J."/>
            <person name="Carder C."/>
            <person name="Chapman J.C."/>
            <person name="Clark S.Y."/>
            <person name="Clarke G."/>
            <person name="Clee C."/>
            <person name="Cobley V."/>
            <person name="Collier R.E."/>
            <person name="Corby N."/>
            <person name="Coville G.J."/>
            <person name="Davies J."/>
            <person name="Deadman R."/>
            <person name="Dunn M."/>
            <person name="Earthrowl M."/>
            <person name="Ellington A.G."/>
            <person name="Errington H."/>
            <person name="Frankish A."/>
            <person name="Frankland J."/>
            <person name="French L."/>
            <person name="Garner P."/>
            <person name="Garnett J."/>
            <person name="Gay L."/>
            <person name="Ghori M.R."/>
            <person name="Gibson R."/>
            <person name="Gilby L.M."/>
            <person name="Gillett W."/>
            <person name="Glithero R.J."/>
            <person name="Grafham D.V."/>
            <person name="Griffiths C."/>
            <person name="Griffiths-Jones S."/>
            <person name="Grocock R."/>
            <person name="Hammond S."/>
            <person name="Harrison E.S."/>
            <person name="Hart E."/>
            <person name="Haugen E."/>
            <person name="Heath P.D."/>
            <person name="Holmes S."/>
            <person name="Holt K."/>
            <person name="Howden P.J."/>
            <person name="Hunt A.R."/>
            <person name="Hunt S.E."/>
            <person name="Hunter G."/>
            <person name="Isherwood J."/>
            <person name="James R."/>
            <person name="Johnson C."/>
            <person name="Johnson D."/>
            <person name="Joy A."/>
            <person name="Kay M."/>
            <person name="Kershaw J.K."/>
            <person name="Kibukawa M."/>
            <person name="Kimberley A.M."/>
            <person name="King A."/>
            <person name="Knights A.J."/>
            <person name="Lad H."/>
            <person name="Laird G."/>
            <person name="Lawlor S."/>
            <person name="Leongamornlert D.A."/>
            <person name="Lloyd D.M."/>
            <person name="Loveland J."/>
            <person name="Lovell J."/>
            <person name="Lush M.J."/>
            <person name="Lyne R."/>
            <person name="Martin S."/>
            <person name="Mashreghi-Mohammadi M."/>
            <person name="Matthews L."/>
            <person name="Matthews N.S."/>
            <person name="McLaren S."/>
            <person name="Milne S."/>
            <person name="Mistry S."/>
            <person name="Moore M.J."/>
            <person name="Nickerson T."/>
            <person name="O'Dell C.N."/>
            <person name="Oliver K."/>
            <person name="Palmeiri A."/>
            <person name="Palmer S.A."/>
            <person name="Parker A."/>
            <person name="Patel D."/>
            <person name="Pearce A.V."/>
            <person name="Peck A.I."/>
            <person name="Pelan S."/>
            <person name="Phelps K."/>
            <person name="Phillimore B.J."/>
            <person name="Plumb R."/>
            <person name="Rajan J."/>
            <person name="Raymond C."/>
            <person name="Rouse G."/>
            <person name="Saenphimmachak C."/>
            <person name="Sehra H.K."/>
            <person name="Sheridan E."/>
            <person name="Shownkeen R."/>
            <person name="Sims S."/>
            <person name="Skuce C.D."/>
            <person name="Smith M."/>
            <person name="Steward C."/>
            <person name="Subramanian S."/>
            <person name="Sycamore N."/>
            <person name="Tracey A."/>
            <person name="Tromans A."/>
            <person name="Van Helmond Z."/>
            <person name="Wall M."/>
            <person name="Wallis J.M."/>
            <person name="White S."/>
            <person name="Whitehead S.L."/>
            <person name="Wilkinson J.E."/>
            <person name="Willey D.L."/>
            <person name="Williams H."/>
            <person name="Wilming L."/>
            <person name="Wray P.W."/>
            <person name="Wu Z."/>
            <person name="Coulson A."/>
            <person name="Vaudin M."/>
            <person name="Sulston J.E."/>
            <person name="Durbin R."/>
            <person name="Hubbard T."/>
            <person name="Wooster R."/>
            <person name="Dunham I."/>
            <person name="Carter N.P."/>
            <person name="McVean G."/>
            <person name="Ross M.T."/>
            <person name="Harrow J."/>
            <person name="Olson M.V."/>
            <person name="Beck S."/>
            <person name="Rogers J."/>
            <person name="Bentley D.R."/>
            <person name="Banerjee R."/>
            <person name="Bryant S.P."/>
            <person name="Burford D.C."/>
            <person name="Burrill W.D."/>
            <person name="Clegg S.M."/>
            <person name="Dhami P."/>
            <person name="Dovey O."/>
            <person name="Faulkner L.M."/>
            <person name="Gribble S.M."/>
            <person name="Langford C.F."/>
            <person name="Pandian R.D."/>
            <person name="Porter K.M."/>
            <person name="Prigmore E."/>
        </authorList>
    </citation>
    <scope>NUCLEOTIDE SEQUENCE [LARGE SCALE GENOMIC DNA]</scope>
</reference>
<reference evidence="1" key="4">
    <citation type="submission" date="2025-08" db="UniProtKB">
        <authorList>
            <consortium name="Ensembl"/>
        </authorList>
    </citation>
    <scope>IDENTIFICATION</scope>
</reference>
<dbReference type="AlphaFoldDB" id="A0AA34QW00"/>
<reference evidence="1 2" key="1">
    <citation type="journal article" date="2001" name="Nature">
        <title>Initial sequencing and analysis of the human genome.</title>
        <authorList>
            <consortium name="International Human Genome Sequencing Consortium"/>
            <person name="Lander E.S."/>
            <person name="Linton L.M."/>
            <person name="Birren B."/>
            <person name="Nusbaum C."/>
            <person name="Zody M.C."/>
            <person name="Baldwin J."/>
            <person name="Devon K."/>
            <person name="Dewar K."/>
            <person name="Doyle M."/>
            <person name="FitzHugh W."/>
            <person name="Funke R."/>
            <person name="Gage D."/>
            <person name="Harris K."/>
            <person name="Heaford A."/>
            <person name="Howland J."/>
            <person name="Kann L."/>
            <person name="Lehoczky J."/>
            <person name="LeVine R."/>
            <person name="McEwan P."/>
            <person name="McKernan K."/>
            <person name="Meldrim J."/>
            <person name="Mesirov J.P."/>
            <person name="Miranda C."/>
            <person name="Morris W."/>
            <person name="Naylor J."/>
            <person name="Raymond C."/>
            <person name="Rosetti M."/>
            <person name="Santos R."/>
            <person name="Sheridan A."/>
            <person name="Sougnez C."/>
            <person name="Stange-Thomann N."/>
            <person name="Stojanovic N."/>
            <person name="Subramanian A."/>
            <person name="Wyman D."/>
            <person name="Rogers J."/>
            <person name="Sulston J."/>
            <person name="Ainscough R."/>
            <person name="Beck S."/>
            <person name="Bentley D."/>
            <person name="Burton J."/>
            <person name="Clee C."/>
            <person name="Carter N."/>
            <person name="Coulson A."/>
            <person name="Deadman R."/>
            <person name="Deloukas P."/>
            <person name="Dunham A."/>
            <person name="Dunham I."/>
            <person name="Durbin R."/>
            <person name="French L."/>
            <person name="Grafham D."/>
            <person name="Gregory S."/>
            <person name="Hubbard T."/>
            <person name="Humphray S."/>
            <person name="Hunt A."/>
            <person name="Jones M."/>
            <person name="Lloyd C."/>
            <person name="McMurray A."/>
            <person name="Matthews L."/>
            <person name="Mercer S."/>
            <person name="Milne S."/>
            <person name="Mullikin J.C."/>
            <person name="Mungall A."/>
            <person name="Plumb R."/>
            <person name="Ross M."/>
            <person name="Shownkeen R."/>
            <person name="Sims S."/>
            <person name="Waterston R.H."/>
            <person name="Wilson R.K."/>
            <person name="Hillier L.W."/>
            <person name="McPherson J.D."/>
            <person name="Marra M.A."/>
            <person name="Mardis E.R."/>
            <person name="Fulton L.A."/>
            <person name="Chinwalla A.T."/>
            <person name="Pepin K.H."/>
            <person name="Gish W.R."/>
            <person name="Chissoe S.L."/>
            <person name="Wendl M.C."/>
            <person name="Delehaunty K.D."/>
            <person name="Miner T.L."/>
            <person name="Delehaunty A."/>
            <person name="Kramer J.B."/>
            <person name="Cook L.L."/>
            <person name="Fulton R.S."/>
            <person name="Johnson D.L."/>
            <person name="Minx P.J."/>
            <person name="Clifton S.W."/>
            <person name="Hawkins T."/>
            <person name="Branscomb E."/>
            <person name="Predki P."/>
            <person name="Richardson P."/>
            <person name="Wenning S."/>
            <person name="Slezak T."/>
            <person name="Doggett N."/>
            <person name="Cheng J.F."/>
            <person name="Olsen A."/>
            <person name="Lucas S."/>
            <person name="Elkin C."/>
            <person name="Uberbacher E."/>
            <person name="Frazier M."/>
            <person name="Gibbs R.A."/>
            <person name="Muzny D.M."/>
            <person name="Scherer S.E."/>
            <person name="Bouck J.B."/>
            <person name="Sodergren E.J."/>
            <person name="Worley K.C."/>
            <person name="Rives C.M."/>
            <person name="Gorrell J.H."/>
            <person name="Metzker M.L."/>
            <person name="Naylor S.L."/>
            <person name="Kucherlapati R.S."/>
            <person name="Nelson D.L."/>
            <person name="Weinstock G.M."/>
            <person name="Sakaki Y."/>
            <person name="Fujiyama A."/>
            <person name="Hattori M."/>
            <person name="Yada T."/>
            <person name="Toyoda A."/>
            <person name="Itoh T."/>
            <person name="Kawagoe C."/>
            <person name="Watanabe H."/>
            <person name="Totoki Y."/>
            <person name="Taylor T."/>
            <person name="Weissenbach J."/>
            <person name="Heilig R."/>
            <person name="Saurin W."/>
            <person name="Artiguenave F."/>
            <person name="Brottier P."/>
            <person name="Bruls T."/>
            <person name="Pelletier E."/>
            <person name="Robert C."/>
            <person name="Wincker P."/>
            <person name="Smith D.R."/>
            <person name="Doucette-Stamm L."/>
            <person name="Rubenfield M."/>
            <person name="Weinstock K."/>
            <person name="Lee H.M."/>
            <person name="Dubois J."/>
            <person name="Rosenthal A."/>
            <person name="Platzer M."/>
            <person name="Nyakatura G."/>
            <person name="Taudien S."/>
            <person name="Rump A."/>
            <person name="Yang H."/>
            <person name="Yu J."/>
            <person name="Wang J."/>
            <person name="Huang G."/>
            <person name="Gu J."/>
            <person name="Hood L."/>
            <person name="Rowen L."/>
            <person name="Madan A."/>
            <person name="Qin S."/>
            <person name="Davis R.W."/>
            <person name="Federspiel N.A."/>
            <person name="Abola A.P."/>
            <person name="Proctor M.J."/>
            <person name="Myers R.M."/>
            <person name="Schmutz J."/>
            <person name="Dickson M."/>
            <person name="Grimwood J."/>
            <person name="Cox D.R."/>
            <person name="Olson M.V."/>
            <person name="Kaul R."/>
            <person name="Raymond C."/>
            <person name="Shimizu N."/>
            <person name="Kawasaki K."/>
            <person name="Minoshima S."/>
            <person name="Evans G.A."/>
            <person name="Athanasiou M."/>
            <person name="Schultz R."/>
            <person name="Roe B.A."/>
            <person name="Chen F."/>
            <person name="Pan H."/>
            <person name="Ramser J."/>
            <person name="Lehrach H."/>
            <person name="Reinhardt R."/>
            <person name="McCombie W.R."/>
            <person name="de la Bastide M."/>
            <person name="Dedhia N."/>
            <person name="Blocker H."/>
            <person name="Hornischer K."/>
            <person name="Nordsiek G."/>
            <person name="Agarwala R."/>
            <person name="Aravind L."/>
            <person name="Bailey J.A."/>
            <person name="Bateman A."/>
            <person name="Batzoglou S."/>
            <person name="Birney E."/>
            <person name="Bork P."/>
            <person name="Brown D.G."/>
            <person name="Burge C.B."/>
            <person name="Cerutti L."/>
            <person name="Chen H.C."/>
            <person name="Church D."/>
            <person name="Clamp M."/>
            <person name="Copley R.R."/>
            <person name="Doerks T."/>
            <person name="Eddy S.R."/>
            <person name="Eichler E.E."/>
            <person name="Furey T.S."/>
            <person name="Galagan J."/>
            <person name="Gilbert J.G."/>
            <person name="Harmon C."/>
            <person name="Hayashizaki Y."/>
            <person name="Haussler D."/>
            <person name="Hermjakob H."/>
            <person name="Hokamp K."/>
            <person name="Jang W."/>
            <person name="Johnson L.S."/>
            <person name="Jones T.A."/>
            <person name="Kasif S."/>
            <person name="Kaspryzk A."/>
            <person name="Kennedy S."/>
            <person name="Kent W.J."/>
            <person name="Kitts P."/>
            <person name="Koonin E.V."/>
            <person name="Korf I."/>
            <person name="Kulp D."/>
            <person name="Lancet D."/>
            <person name="Lowe T.M."/>
            <person name="McLysaght A."/>
            <person name="Mikkelsen T."/>
            <person name="Moran J.V."/>
            <person name="Mulder N."/>
            <person name="Pollara V.J."/>
            <person name="Ponting C.P."/>
            <person name="Schuler G."/>
            <person name="Schultz J."/>
            <person name="Slater G."/>
            <person name="Smit A.F."/>
            <person name="Stupka E."/>
            <person name="Szustakowski J."/>
            <person name="Thierry-Mieg D."/>
            <person name="Thierry-Mieg J."/>
            <person name="Wagner L."/>
            <person name="Wallis J."/>
            <person name="Wheeler R."/>
            <person name="Williams A."/>
            <person name="Wolf Y.I."/>
            <person name="Wolfe K.H."/>
            <person name="Yang S.P."/>
            <person name="Yeh R.F."/>
            <person name="Collins F."/>
            <person name="Guyer M.S."/>
            <person name="Peterson J."/>
            <person name="Felsenfeld A."/>
            <person name="Wetterstrand K.A."/>
            <person name="Patrinos A."/>
            <person name="Morgan M.J."/>
            <person name="de Jong P."/>
            <person name="Catanese J.J."/>
            <person name="Osoegawa K."/>
            <person name="Shizuya H."/>
            <person name="Choi S."/>
            <person name="Chen Y.J."/>
        </authorList>
    </citation>
    <scope>NUCLEOTIDE SEQUENCE [LARGE SCALE GENOMIC DNA]</scope>
</reference>